<evidence type="ECO:0000256" key="1">
    <source>
        <dbReference type="ARBA" id="ARBA00004389"/>
    </source>
</evidence>
<evidence type="ECO:0000313" key="16">
    <source>
        <dbReference type="EnsemblMetazoa" id="GPAI043339-PA"/>
    </source>
</evidence>
<keyword evidence="11 14" id="KW-0472">Membrane</keyword>
<feature type="domain" description="Glycosyltransferase 2-like" evidence="15">
    <location>
        <begin position="67"/>
        <end position="246"/>
    </location>
</feature>
<dbReference type="PANTHER" id="PTHR10859:SF91">
    <property type="entry name" value="DOLICHYL-PHOSPHATE BETA-GLUCOSYLTRANSFERASE"/>
    <property type="match status" value="1"/>
</dbReference>
<evidence type="ECO:0000256" key="5">
    <source>
        <dbReference type="ARBA" id="ARBA00022676"/>
    </source>
</evidence>
<evidence type="ECO:0000256" key="11">
    <source>
        <dbReference type="ARBA" id="ARBA00023136"/>
    </source>
</evidence>
<dbReference type="PANTHER" id="PTHR10859">
    <property type="entry name" value="GLYCOSYL TRANSFERASE"/>
    <property type="match status" value="1"/>
</dbReference>
<sequence>MSLQCILVTGLAILIAFILVLFVVQRLVTTPLPIIKRHEKERRYFDPISVNDAEFPSIEDEPTLDLSVIIPAFNEEKRLPIMLDECLKFLEEKSKQSSFTYEVIVVSDGSSDGTISVALQYSERHTTDKFRVMELIENRGKGGAVRLGILSARGRHLLFADADGATKFSDYEKLDDTLRDITKTWQEDAIVIGSRAHLEEEAIASRSLFRTFLMYGFHFLVWLFAVRSVRDTQCGFKLLTRPAARKLFNILHVERWAFDVELLYIAERLNIPIREVAVNWKEIEGSKLTPFWSWLQMGVDLFLIWFRYTIGAWRVDLKPHSN</sequence>
<evidence type="ECO:0000256" key="2">
    <source>
        <dbReference type="ARBA" id="ARBA00004922"/>
    </source>
</evidence>
<keyword evidence="6" id="KW-0808">Transferase</keyword>
<accession>A0A1B0AEN9</accession>
<keyword evidence="10 14" id="KW-1133">Transmembrane helix</keyword>
<dbReference type="FunFam" id="3.90.550.10:FF:000068">
    <property type="entry name" value="ALG5, dolichyl-phosphate beta-glucosyltransferase"/>
    <property type="match status" value="1"/>
</dbReference>
<dbReference type="GO" id="GO:0005789">
    <property type="term" value="C:endoplasmic reticulum membrane"/>
    <property type="evidence" value="ECO:0007669"/>
    <property type="project" value="UniProtKB-SubCell"/>
</dbReference>
<evidence type="ECO:0000256" key="9">
    <source>
        <dbReference type="ARBA" id="ARBA00022968"/>
    </source>
</evidence>
<evidence type="ECO:0000256" key="12">
    <source>
        <dbReference type="ARBA" id="ARBA00045097"/>
    </source>
</evidence>
<organism evidence="16 17">
    <name type="scientific">Glossina pallidipes</name>
    <name type="common">Tsetse fly</name>
    <dbReference type="NCBI Taxonomy" id="7398"/>
    <lineage>
        <taxon>Eukaryota</taxon>
        <taxon>Metazoa</taxon>
        <taxon>Ecdysozoa</taxon>
        <taxon>Arthropoda</taxon>
        <taxon>Hexapoda</taxon>
        <taxon>Insecta</taxon>
        <taxon>Pterygota</taxon>
        <taxon>Neoptera</taxon>
        <taxon>Endopterygota</taxon>
        <taxon>Diptera</taxon>
        <taxon>Brachycera</taxon>
        <taxon>Muscomorpha</taxon>
        <taxon>Hippoboscoidea</taxon>
        <taxon>Glossinidae</taxon>
        <taxon>Glossina</taxon>
    </lineage>
</organism>
<keyword evidence="5" id="KW-0328">Glycosyltransferase</keyword>
<comment type="pathway">
    <text evidence="2">Protein modification; protein glycosylation.</text>
</comment>
<dbReference type="CDD" id="cd04188">
    <property type="entry name" value="DPG_synthase"/>
    <property type="match status" value="1"/>
</dbReference>
<dbReference type="SUPFAM" id="SSF53448">
    <property type="entry name" value="Nucleotide-diphospho-sugar transferases"/>
    <property type="match status" value="1"/>
</dbReference>
<dbReference type="EnsemblMetazoa" id="GPAI043339-RA">
    <property type="protein sequence ID" value="GPAI043339-PA"/>
    <property type="gene ID" value="GPAI043339"/>
</dbReference>
<dbReference type="VEuPathDB" id="VectorBase:GPAI043339"/>
<evidence type="ECO:0000256" key="6">
    <source>
        <dbReference type="ARBA" id="ARBA00022679"/>
    </source>
</evidence>
<dbReference type="EC" id="2.4.1.117" evidence="4"/>
<dbReference type="InterPro" id="IPR035518">
    <property type="entry name" value="DPG_synthase"/>
</dbReference>
<evidence type="ECO:0000256" key="4">
    <source>
        <dbReference type="ARBA" id="ARBA00012583"/>
    </source>
</evidence>
<evidence type="ECO:0000256" key="10">
    <source>
        <dbReference type="ARBA" id="ARBA00022989"/>
    </source>
</evidence>
<feature type="transmembrane region" description="Helical" evidence="14">
    <location>
        <begin position="6"/>
        <end position="28"/>
    </location>
</feature>
<reference evidence="17" key="1">
    <citation type="submission" date="2014-03" db="EMBL/GenBank/DDBJ databases">
        <authorList>
            <person name="Aksoy S."/>
            <person name="Warren W."/>
            <person name="Wilson R.K."/>
        </authorList>
    </citation>
    <scope>NUCLEOTIDE SEQUENCE [LARGE SCALE GENOMIC DNA]</scope>
    <source>
        <strain evidence="17">IAEA</strain>
    </source>
</reference>
<dbReference type="InterPro" id="IPR001173">
    <property type="entry name" value="Glyco_trans_2-like"/>
</dbReference>
<reference evidence="16" key="2">
    <citation type="submission" date="2020-05" db="UniProtKB">
        <authorList>
            <consortium name="EnsemblMetazoa"/>
        </authorList>
    </citation>
    <scope>IDENTIFICATION</scope>
    <source>
        <strain evidence="16">IAEA</strain>
    </source>
</reference>
<evidence type="ECO:0000259" key="15">
    <source>
        <dbReference type="Pfam" id="PF00535"/>
    </source>
</evidence>
<evidence type="ECO:0000313" key="17">
    <source>
        <dbReference type="Proteomes" id="UP000092445"/>
    </source>
</evidence>
<dbReference type="GO" id="GO:0004581">
    <property type="term" value="F:dolichyl-phosphate beta-glucosyltransferase activity"/>
    <property type="evidence" value="ECO:0007669"/>
    <property type="project" value="UniProtKB-EC"/>
</dbReference>
<protein>
    <recommendedName>
        <fullName evidence="13">Dolichyl-phosphate beta-glucosyltransferase</fullName>
        <ecNumber evidence="4">2.4.1.117</ecNumber>
    </recommendedName>
</protein>
<dbReference type="Gene3D" id="3.90.550.10">
    <property type="entry name" value="Spore Coat Polysaccharide Biosynthesis Protein SpsA, Chain A"/>
    <property type="match status" value="1"/>
</dbReference>
<keyword evidence="9" id="KW-0735">Signal-anchor</keyword>
<dbReference type="InterPro" id="IPR029044">
    <property type="entry name" value="Nucleotide-diphossugar_trans"/>
</dbReference>
<dbReference type="Pfam" id="PF00535">
    <property type="entry name" value="Glycos_transf_2"/>
    <property type="match status" value="1"/>
</dbReference>
<comment type="subcellular location">
    <subcellularLocation>
        <location evidence="1">Endoplasmic reticulum membrane</location>
        <topology evidence="1">Single-pass membrane protein</topology>
    </subcellularLocation>
</comment>
<evidence type="ECO:0000256" key="13">
    <source>
        <dbReference type="ARBA" id="ARBA00070518"/>
    </source>
</evidence>
<comment type="similarity">
    <text evidence="3">Belongs to the glycosyltransferase 2 family.</text>
</comment>
<dbReference type="AlphaFoldDB" id="A0A1B0AEN9"/>
<proteinExistence type="inferred from homology"/>
<keyword evidence="17" id="KW-1185">Reference proteome</keyword>
<keyword evidence="8" id="KW-0256">Endoplasmic reticulum</keyword>
<name>A0A1B0AEN9_GLOPL</name>
<evidence type="ECO:0000256" key="7">
    <source>
        <dbReference type="ARBA" id="ARBA00022692"/>
    </source>
</evidence>
<dbReference type="STRING" id="7398.A0A1B0AEN9"/>
<dbReference type="GO" id="GO:0006487">
    <property type="term" value="P:protein N-linked glycosylation"/>
    <property type="evidence" value="ECO:0007669"/>
    <property type="project" value="TreeGrafter"/>
</dbReference>
<evidence type="ECO:0000256" key="3">
    <source>
        <dbReference type="ARBA" id="ARBA00006739"/>
    </source>
</evidence>
<comment type="catalytic activity">
    <reaction evidence="12">
        <text>a di-trans,poly-cis-dolichyl phosphate + UDP-alpha-D-glucose = a di-trans,poly-cis-dolichyl beta-D-glucosyl phosphate + UDP</text>
        <dbReference type="Rhea" id="RHEA:15401"/>
        <dbReference type="Rhea" id="RHEA-COMP:19498"/>
        <dbReference type="Rhea" id="RHEA-COMP:19502"/>
        <dbReference type="ChEBI" id="CHEBI:57525"/>
        <dbReference type="ChEBI" id="CHEBI:57683"/>
        <dbReference type="ChEBI" id="CHEBI:58223"/>
        <dbReference type="ChEBI" id="CHEBI:58885"/>
        <dbReference type="EC" id="2.4.1.117"/>
    </reaction>
    <physiologicalReaction direction="left-to-right" evidence="12">
        <dbReference type="Rhea" id="RHEA:15402"/>
    </physiologicalReaction>
</comment>
<keyword evidence="7 14" id="KW-0812">Transmembrane</keyword>
<evidence type="ECO:0000256" key="8">
    <source>
        <dbReference type="ARBA" id="ARBA00022824"/>
    </source>
</evidence>
<dbReference type="Proteomes" id="UP000092445">
    <property type="component" value="Unassembled WGS sequence"/>
</dbReference>
<evidence type="ECO:0000256" key="14">
    <source>
        <dbReference type="SAM" id="Phobius"/>
    </source>
</evidence>